<evidence type="ECO:0000313" key="2">
    <source>
        <dbReference type="EMBL" id="QHT21377.1"/>
    </source>
</evidence>
<accession>A0A6C0DWZ9</accession>
<dbReference type="EMBL" id="MN739690">
    <property type="protein sequence ID" value="QHT21377.1"/>
    <property type="molecule type" value="Genomic_DNA"/>
</dbReference>
<dbReference type="InterPro" id="IPR012347">
    <property type="entry name" value="Ferritin-like"/>
</dbReference>
<dbReference type="Gene3D" id="1.20.1260.10">
    <property type="match status" value="1"/>
</dbReference>
<feature type="region of interest" description="Disordered" evidence="1">
    <location>
        <begin position="1"/>
        <end position="21"/>
    </location>
</feature>
<dbReference type="InterPro" id="IPR043876">
    <property type="entry name" value="DUF5856"/>
</dbReference>
<feature type="compositionally biased region" description="Basic residues" evidence="1">
    <location>
        <begin position="1"/>
        <end position="17"/>
    </location>
</feature>
<proteinExistence type="predicted"/>
<name>A0A6C0DWZ9_9ZZZZ</name>
<evidence type="ECO:0000256" key="1">
    <source>
        <dbReference type="SAM" id="MobiDB-lite"/>
    </source>
</evidence>
<dbReference type="AlphaFoldDB" id="A0A6C0DWZ9"/>
<protein>
    <submittedName>
        <fullName evidence="2">Uncharacterized protein</fullName>
    </submittedName>
</protein>
<reference evidence="2" key="1">
    <citation type="journal article" date="2020" name="Nature">
        <title>Giant virus diversity and host interactions through global metagenomics.</title>
        <authorList>
            <person name="Schulz F."/>
            <person name="Roux S."/>
            <person name="Paez-Espino D."/>
            <person name="Jungbluth S."/>
            <person name="Walsh D.A."/>
            <person name="Denef V.J."/>
            <person name="McMahon K.D."/>
            <person name="Konstantinidis K.T."/>
            <person name="Eloe-Fadrosh E.A."/>
            <person name="Kyrpides N.C."/>
            <person name="Woyke T."/>
        </authorList>
    </citation>
    <scope>NUCLEOTIDE SEQUENCE</scope>
    <source>
        <strain evidence="2">GVMAG-M-3300023174-92</strain>
    </source>
</reference>
<sequence length="145" mass="17351">MPRRSNKTKPRGTHTRKVRPENPAKLVKTFLEMLNTVKLYHWKTRSFSLHKATDELYSKLNEHIDTFVEILLGKDQSRIRGIEHRVDLLDYNKKRDFQSRILQYRSFLIGLSRHFDSARDTDLLNVRDEILGDINQFLYLMTFDK</sequence>
<organism evidence="2">
    <name type="scientific">viral metagenome</name>
    <dbReference type="NCBI Taxonomy" id="1070528"/>
    <lineage>
        <taxon>unclassified sequences</taxon>
        <taxon>metagenomes</taxon>
        <taxon>organismal metagenomes</taxon>
    </lineage>
</organism>
<dbReference type="Pfam" id="PF19174">
    <property type="entry name" value="DUF5856"/>
    <property type="match status" value="1"/>
</dbReference>